<keyword evidence="1" id="KW-0547">Nucleotide-binding</keyword>
<dbReference type="CDD" id="cd01681">
    <property type="entry name" value="aeEF2_snRNP_like_IV"/>
    <property type="match status" value="1"/>
</dbReference>
<dbReference type="AlphaFoldDB" id="A0A3R7ANH0"/>
<dbReference type="InterPro" id="IPR041095">
    <property type="entry name" value="EFG_II"/>
</dbReference>
<dbReference type="Pfam" id="PF14492">
    <property type="entry name" value="EFG_III"/>
    <property type="match status" value="1"/>
</dbReference>
<dbReference type="GO" id="GO:0042256">
    <property type="term" value="P:cytosolic ribosome assembly"/>
    <property type="evidence" value="ECO:0007669"/>
    <property type="project" value="TreeGrafter"/>
</dbReference>
<evidence type="ECO:0000256" key="2">
    <source>
        <dbReference type="ARBA" id="ARBA00023134"/>
    </source>
</evidence>
<dbReference type="GO" id="GO:0005525">
    <property type="term" value="F:GTP binding"/>
    <property type="evidence" value="ECO:0007669"/>
    <property type="project" value="UniProtKB-KW"/>
</dbReference>
<evidence type="ECO:0000313" key="5">
    <source>
        <dbReference type="Proteomes" id="UP000286510"/>
    </source>
</evidence>
<protein>
    <recommendedName>
        <fullName evidence="3">Elongation Factor G domain-containing protein</fullName>
    </recommendedName>
</protein>
<dbReference type="Proteomes" id="UP000286510">
    <property type="component" value="Unassembled WGS sequence"/>
</dbReference>
<evidence type="ECO:0000256" key="1">
    <source>
        <dbReference type="ARBA" id="ARBA00022741"/>
    </source>
</evidence>
<dbReference type="GO" id="GO:0005829">
    <property type="term" value="C:cytosol"/>
    <property type="evidence" value="ECO:0007669"/>
    <property type="project" value="TreeGrafter"/>
</dbReference>
<evidence type="ECO:0000313" key="4">
    <source>
        <dbReference type="EMBL" id="RHY84270.1"/>
    </source>
</evidence>
<dbReference type="GO" id="GO:1990904">
    <property type="term" value="C:ribonucleoprotein complex"/>
    <property type="evidence" value="ECO:0007669"/>
    <property type="project" value="TreeGrafter"/>
</dbReference>
<feature type="non-terminal residue" evidence="4">
    <location>
        <position position="1"/>
    </location>
</feature>
<evidence type="ECO:0000259" key="3">
    <source>
        <dbReference type="Pfam" id="PF14492"/>
    </source>
</evidence>
<accession>A0A3R7ANH0</accession>
<keyword evidence="2" id="KW-0342">GTP-binding</keyword>
<dbReference type="EMBL" id="QUTF01024920">
    <property type="protein sequence ID" value="RHY84270.1"/>
    <property type="molecule type" value="Genomic_DNA"/>
</dbReference>
<dbReference type="PANTHER" id="PTHR42908:SF3">
    <property type="entry name" value="ELONGATION FACTOR-LIKE GTPASE 1"/>
    <property type="match status" value="1"/>
</dbReference>
<organism evidence="4 5">
    <name type="scientific">Aphanomyces astaci</name>
    <name type="common">Crayfish plague agent</name>
    <dbReference type="NCBI Taxonomy" id="112090"/>
    <lineage>
        <taxon>Eukaryota</taxon>
        <taxon>Sar</taxon>
        <taxon>Stramenopiles</taxon>
        <taxon>Oomycota</taxon>
        <taxon>Saprolegniomycetes</taxon>
        <taxon>Saprolegniales</taxon>
        <taxon>Verrucalvaceae</taxon>
        <taxon>Aphanomyces</taxon>
    </lineage>
</organism>
<gene>
    <name evidence="4" type="ORF">DYB26_011087</name>
</gene>
<dbReference type="PANTHER" id="PTHR42908">
    <property type="entry name" value="TRANSLATION ELONGATION FACTOR-RELATED"/>
    <property type="match status" value="1"/>
</dbReference>
<dbReference type="InterPro" id="IPR035647">
    <property type="entry name" value="EFG_III/V"/>
</dbReference>
<feature type="domain" description="Elongation Factor G" evidence="3">
    <location>
        <begin position="105"/>
        <end position="168"/>
    </location>
</feature>
<comment type="caution">
    <text evidence="4">The sequence shown here is derived from an EMBL/GenBank/DDBJ whole genome shotgun (WGS) entry which is preliminary data.</text>
</comment>
<dbReference type="Gene3D" id="3.30.70.870">
    <property type="entry name" value="Elongation Factor G (Translational Gtpase), domain 3"/>
    <property type="match status" value="1"/>
</dbReference>
<proteinExistence type="predicted"/>
<dbReference type="SUPFAM" id="SSF54980">
    <property type="entry name" value="EF-G C-terminal domain-like"/>
    <property type="match status" value="1"/>
</dbReference>
<dbReference type="InterPro" id="IPR020568">
    <property type="entry name" value="Ribosomal_Su5_D2-typ_SF"/>
</dbReference>
<dbReference type="VEuPathDB" id="FungiDB:H257_01649"/>
<name>A0A3R7ANH0_APHAT</name>
<reference evidence="4 5" key="1">
    <citation type="submission" date="2018-08" db="EMBL/GenBank/DDBJ databases">
        <title>Aphanomyces genome sequencing and annotation.</title>
        <authorList>
            <person name="Minardi D."/>
            <person name="Oidtmann B."/>
            <person name="Van Der Giezen M."/>
            <person name="Studholme D.J."/>
        </authorList>
    </citation>
    <scope>NUCLEOTIDE SEQUENCE [LARGE SCALE GENOMIC DNA]</scope>
    <source>
        <strain evidence="4 5">FDL457</strain>
    </source>
</reference>
<dbReference type="InterPro" id="IPR014721">
    <property type="entry name" value="Ribsml_uS5_D2-typ_fold_subgr"/>
</dbReference>
<dbReference type="GO" id="GO:0003924">
    <property type="term" value="F:GTPase activity"/>
    <property type="evidence" value="ECO:0007669"/>
    <property type="project" value="TreeGrafter"/>
</dbReference>
<dbReference type="SUPFAM" id="SSF50447">
    <property type="entry name" value="Translation proteins"/>
    <property type="match status" value="1"/>
</dbReference>
<sequence>TNRGAEVYVAVGRVFSGTLKAQDLLYLLGPKYNGSEGVSSSHVMEIPPTSLQLYMVMGADFVLVNEVPPGNIVGIVGLHEHVLKTATLASTVACPSLAKMPYQAKPIVRVAVEPEDPRHFAELEAGLQRLYRSDPTVEVHVQETGEHVIVALGELHLERCVKDLTERFAKVPLRVSEPLVGFRETIANGDANYDKLAIFNFKHLHMSDMTTGRTTDGKFKTVVCPTPDCQVTLHLRAMPLPPSVVAFLENHADTWRALQDDSDDSVDVTSVKDELTAVLQGLPDYASASTIFQVNTGNPDSDPRAKFESSLITGFQLATTSGPLCDEPVWGVAFVIEDMVLTPTEDAAAIYGPLSGQVISTMKSGCRNAFIQQPVRLVEAMYLCTVQCHAEQLGKLY</sequence>
<dbReference type="CDD" id="cd16261">
    <property type="entry name" value="EF2_snRNP_III"/>
    <property type="match status" value="1"/>
</dbReference>
<dbReference type="SUPFAM" id="SSF54211">
    <property type="entry name" value="Ribosomal protein S5 domain 2-like"/>
    <property type="match status" value="1"/>
</dbReference>
<dbReference type="Gene3D" id="2.40.30.10">
    <property type="entry name" value="Translation factors"/>
    <property type="match status" value="1"/>
</dbReference>
<dbReference type="GO" id="GO:0043022">
    <property type="term" value="F:ribosome binding"/>
    <property type="evidence" value="ECO:0007669"/>
    <property type="project" value="TreeGrafter"/>
</dbReference>
<dbReference type="FunFam" id="3.30.70.870:FF:000002">
    <property type="entry name" value="Translation elongation factor 2"/>
    <property type="match status" value="1"/>
</dbReference>
<dbReference type="Gene3D" id="3.30.230.10">
    <property type="match status" value="1"/>
</dbReference>
<dbReference type="InterPro" id="IPR009000">
    <property type="entry name" value="Transl_B-barrel_sf"/>
</dbReference>
<feature type="non-terminal residue" evidence="4">
    <location>
        <position position="397"/>
    </location>
</feature>